<evidence type="ECO:0000256" key="1">
    <source>
        <dbReference type="ARBA" id="ARBA00022737"/>
    </source>
</evidence>
<evidence type="ECO:0000259" key="3">
    <source>
        <dbReference type="Pfam" id="PF22956"/>
    </source>
</evidence>
<dbReference type="InterPro" id="IPR055231">
    <property type="entry name" value="2AA_helical"/>
</dbReference>
<feature type="compositionally biased region" description="Polar residues" evidence="2">
    <location>
        <begin position="188"/>
        <end position="202"/>
    </location>
</feature>
<sequence length="576" mass="63582">MTAVEDPEEFVIAAALYAFEKLNYMGMVGQKSMMSIVDKCKPLLIHPNTILSGHSKKLIQSAVKKHGEKWFMIYNKLYRDNLINYLPFKPLNAEEFELVLAEKLTKKQYYYGLSEPGDELSLLKGFRRSKQRILESAAERLEPTLCARELGLTLHTMFITQQDIEGYDSDTDYSSNESNCGDVDGSENENCTGNESDSNSDLSIGIRDRSYIRESSMGKSQSGLATGGQFTTKSGPHTLTPQEPSFGMSYSDGMAQRLDAVGTPIGMSPGYQGNKQSPTVQLSSKTASAIFSKPHAIHKMDGGPEHASNSTPDRFNSSEQFFPNRKKERANSKAEIDCVKIGKYDHKHTILKLVRRKAYQYPHLSGSIYGVGSDGYFLVTSNYYGLLLWNFNTLNCLQFFPSSTTPTNVSSPLIYGQSSTKLAVLSQTFNGIDFHCVENITLTGTLVKHNNILFPTIHAHENNQNKPVGSSSGGGGGDQNYYNLRSLISSVKIIPLNEGFGALFPNSVYGSSNYNTTGHSRSNSSYSNKNVNDSYNNGGLSGISGSHNFVQSTILEKFSFVLLLGYFNGVIDVFLF</sequence>
<feature type="domain" description="Phosphatase 2A Regulatory Subunit A helical" evidence="3">
    <location>
        <begin position="2"/>
        <end position="66"/>
    </location>
</feature>
<evidence type="ECO:0000313" key="4">
    <source>
        <dbReference type="EMBL" id="OMH84411.1"/>
    </source>
</evidence>
<dbReference type="Pfam" id="PF22956">
    <property type="entry name" value="VPS15-like_hel"/>
    <property type="match status" value="1"/>
</dbReference>
<feature type="region of interest" description="Disordered" evidence="2">
    <location>
        <begin position="301"/>
        <end position="327"/>
    </location>
</feature>
<dbReference type="EMBL" id="LSSK01000202">
    <property type="protein sequence ID" value="OMH84411.1"/>
    <property type="molecule type" value="Genomic_DNA"/>
</dbReference>
<keyword evidence="1" id="KW-0677">Repeat</keyword>
<feature type="compositionally biased region" description="Polar residues" evidence="2">
    <location>
        <begin position="217"/>
        <end position="243"/>
    </location>
</feature>
<accession>A0A1R1PTY5</accession>
<dbReference type="Proteomes" id="UP000188320">
    <property type="component" value="Unassembled WGS sequence"/>
</dbReference>
<keyword evidence="5" id="KW-1185">Reference proteome</keyword>
<feature type="region of interest" description="Disordered" evidence="2">
    <location>
        <begin position="168"/>
        <end position="249"/>
    </location>
</feature>
<comment type="caution">
    <text evidence="4">The sequence shown here is derived from an EMBL/GenBank/DDBJ whole genome shotgun (WGS) entry which is preliminary data.</text>
</comment>
<evidence type="ECO:0000313" key="5">
    <source>
        <dbReference type="Proteomes" id="UP000188320"/>
    </source>
</evidence>
<name>A0A1R1PTY5_ZANCU</name>
<gene>
    <name evidence="4" type="ORF">AX774_g2064</name>
</gene>
<reference evidence="5" key="1">
    <citation type="submission" date="2017-01" db="EMBL/GenBank/DDBJ databases">
        <authorList>
            <person name="Wang Y."/>
            <person name="White M."/>
            <person name="Kvist S."/>
            <person name="Moncalvo J.-M."/>
        </authorList>
    </citation>
    <scope>NUCLEOTIDE SEQUENCE [LARGE SCALE GENOMIC DNA]</scope>
    <source>
        <strain evidence="5">COL-18-3</strain>
    </source>
</reference>
<protein>
    <recommendedName>
        <fullName evidence="3">Phosphatase 2A Regulatory Subunit A helical domain-containing protein</fullName>
    </recommendedName>
</protein>
<proteinExistence type="predicted"/>
<organism evidence="4 5">
    <name type="scientific">Zancudomyces culisetae</name>
    <name type="common">Gut fungus</name>
    <name type="synonym">Smittium culisetae</name>
    <dbReference type="NCBI Taxonomy" id="1213189"/>
    <lineage>
        <taxon>Eukaryota</taxon>
        <taxon>Fungi</taxon>
        <taxon>Fungi incertae sedis</taxon>
        <taxon>Zoopagomycota</taxon>
        <taxon>Kickxellomycotina</taxon>
        <taxon>Harpellomycetes</taxon>
        <taxon>Harpellales</taxon>
        <taxon>Legeriomycetaceae</taxon>
        <taxon>Zancudomyces</taxon>
    </lineage>
</organism>
<feature type="compositionally biased region" description="Polar residues" evidence="2">
    <location>
        <begin position="307"/>
        <end position="321"/>
    </location>
</feature>
<dbReference type="AlphaFoldDB" id="A0A1R1PTY5"/>
<evidence type="ECO:0000256" key="2">
    <source>
        <dbReference type="SAM" id="MobiDB-lite"/>
    </source>
</evidence>